<keyword evidence="8 12" id="KW-0472">Membrane</keyword>
<feature type="transmembrane region" description="Helical" evidence="12">
    <location>
        <begin position="27"/>
        <end position="48"/>
    </location>
</feature>
<comment type="subcellular location">
    <subcellularLocation>
        <location evidence="1 12">Cell membrane</location>
        <topology evidence="1 12">Multi-pass membrane protein</topology>
    </subcellularLocation>
</comment>
<feature type="transmembrane region" description="Helical" evidence="12">
    <location>
        <begin position="140"/>
        <end position="158"/>
    </location>
</feature>
<reference evidence="17" key="2">
    <citation type="submission" date="2025-05" db="UniProtKB">
        <authorList>
            <consortium name="RefSeq"/>
        </authorList>
    </citation>
    <scope>IDENTIFICATION</scope>
</reference>
<evidence type="ECO:0000256" key="2">
    <source>
        <dbReference type="ARBA" id="ARBA00022475"/>
    </source>
</evidence>
<dbReference type="Pfam" id="PF13853">
    <property type="entry name" value="7tm_4"/>
    <property type="match status" value="1"/>
</dbReference>
<dbReference type="PRINTS" id="PR00245">
    <property type="entry name" value="OLFACTORYR"/>
</dbReference>
<dbReference type="OrthoDB" id="9602702at2759"/>
<dbReference type="CDD" id="cd15405">
    <property type="entry name" value="7tmA_OR8B-like"/>
    <property type="match status" value="1"/>
</dbReference>
<dbReference type="PANTHER" id="PTHR48018">
    <property type="entry name" value="OLFACTORY RECEPTOR"/>
    <property type="match status" value="1"/>
</dbReference>
<evidence type="ECO:0000313" key="17">
    <source>
        <dbReference type="RefSeq" id="XP_005347534.1"/>
    </source>
</evidence>
<evidence type="ECO:0000256" key="12">
    <source>
        <dbReference type="RuleBase" id="RU363047"/>
    </source>
</evidence>
<keyword evidence="5 12" id="KW-0552">Olfaction</keyword>
<keyword evidence="10 11" id="KW-0807">Transducer</keyword>
<evidence type="ECO:0000256" key="9">
    <source>
        <dbReference type="ARBA" id="ARBA00023170"/>
    </source>
</evidence>
<feature type="domain" description="G-protein coupled receptors family 1 profile" evidence="13">
    <location>
        <begin position="41"/>
        <end position="290"/>
    </location>
</feature>
<gene>
    <name evidence="17" type="primary">LOC102000682</name>
    <name evidence="14" type="ORF">LTLLF_129700</name>
</gene>
<dbReference type="InterPro" id="IPR017452">
    <property type="entry name" value="GPCR_Rhodpsn_7TM"/>
</dbReference>
<dbReference type="InterPro" id="IPR000276">
    <property type="entry name" value="GPCR_Rhodpsn"/>
</dbReference>
<evidence type="ECO:0000256" key="1">
    <source>
        <dbReference type="ARBA" id="ARBA00004651"/>
    </source>
</evidence>
<dbReference type="RefSeq" id="XP_005347534.1">
    <property type="nucleotide sequence ID" value="XM_005347477.1"/>
</dbReference>
<keyword evidence="9 11" id="KW-0675">Receptor</keyword>
<evidence type="ECO:0000256" key="7">
    <source>
        <dbReference type="ARBA" id="ARBA00023040"/>
    </source>
</evidence>
<dbReference type="Gene3D" id="1.20.1070.10">
    <property type="entry name" value="Rhodopsin 7-helix transmembrane proteins"/>
    <property type="match status" value="1"/>
</dbReference>
<dbReference type="InterPro" id="IPR000725">
    <property type="entry name" value="Olfact_rcpt"/>
</dbReference>
<dbReference type="PROSITE" id="PS50262">
    <property type="entry name" value="G_PROTEIN_RECEP_F1_2"/>
    <property type="match status" value="1"/>
</dbReference>
<comment type="similarity">
    <text evidence="11">Belongs to the G-protein coupled receptor 1 family.</text>
</comment>
<evidence type="ECO:0000313" key="15">
    <source>
        <dbReference type="Proteomes" id="UP000694915"/>
    </source>
</evidence>
<keyword evidence="3 12" id="KW-0716">Sensory transduction</keyword>
<proteinExistence type="inferred from homology"/>
<dbReference type="EMBL" id="JAATJU010020873">
    <property type="protein sequence ID" value="KAH0515434.1"/>
    <property type="molecule type" value="Genomic_DNA"/>
</dbReference>
<dbReference type="GO" id="GO:0004930">
    <property type="term" value="F:G protein-coupled receptor activity"/>
    <property type="evidence" value="ECO:0007669"/>
    <property type="project" value="UniProtKB-KW"/>
</dbReference>
<dbReference type="Proteomes" id="UP000694915">
    <property type="component" value="Chromosome 5"/>
</dbReference>
<evidence type="ECO:0000256" key="11">
    <source>
        <dbReference type="RuleBase" id="RU000688"/>
    </source>
</evidence>
<dbReference type="GO" id="GO:0005886">
    <property type="term" value="C:plasma membrane"/>
    <property type="evidence" value="ECO:0007669"/>
    <property type="project" value="UniProtKB-SubCell"/>
</dbReference>
<sequence>MDTVNVSVVTEFYLVGLTEQPELQMPLFFLFLAMYLVTVLGNLCLIILTVLNSHLHTPMYFFLFNLSFIDICYCSVFTPQMLMNFILQENVISYMECMTQVYFFIFFAVSECYVLTSMAYDRYMAICNPLMYNVVMSPKVCLNLMFGSYFIAFSNAIAHTTCMLRLSFCDANTINHYFCDIPPLLQLSCTSTYVNELIILVVGNINLIVSVSTIFISYGFILSSIIHNSSSEGRPKAFSTCSSHILAVSLFFGSSALAYFKPSSSRSMNEGKISSVVYTNVVPMMNPLIYSLRNKAIKRALRKTLISRNI</sequence>
<evidence type="ECO:0000256" key="3">
    <source>
        <dbReference type="ARBA" id="ARBA00022606"/>
    </source>
</evidence>
<keyword evidence="15" id="KW-1185">Reference proteome</keyword>
<keyword evidence="6 12" id="KW-1133">Transmembrane helix</keyword>
<dbReference type="FunFam" id="1.20.1070.10:FF:000004">
    <property type="entry name" value="Olfactory receptor"/>
    <property type="match status" value="1"/>
</dbReference>
<dbReference type="GeneID" id="102000682"/>
<feature type="transmembrane region" description="Helical" evidence="12">
    <location>
        <begin position="101"/>
        <end position="120"/>
    </location>
</feature>
<evidence type="ECO:0000256" key="8">
    <source>
        <dbReference type="ARBA" id="ARBA00023136"/>
    </source>
</evidence>
<evidence type="ECO:0000313" key="14">
    <source>
        <dbReference type="EMBL" id="KAH0515434.1"/>
    </source>
</evidence>
<evidence type="ECO:0000256" key="6">
    <source>
        <dbReference type="ARBA" id="ARBA00022989"/>
    </source>
</evidence>
<dbReference type="AlphaFoldDB" id="A0A8J6GS97"/>
<keyword evidence="2 12" id="KW-1003">Cell membrane</keyword>
<evidence type="ECO:0000256" key="5">
    <source>
        <dbReference type="ARBA" id="ARBA00022725"/>
    </source>
</evidence>
<reference evidence="14" key="1">
    <citation type="submission" date="2020-03" db="EMBL/GenBank/DDBJ databases">
        <title>Studies in the Genomics of Life Span.</title>
        <authorList>
            <person name="Glass D."/>
        </authorList>
    </citation>
    <scope>NUCLEOTIDE SEQUENCE</scope>
    <source>
        <strain evidence="14">LTLLF</strain>
        <tissue evidence="14">Muscle</tissue>
    </source>
</reference>
<keyword evidence="4 11" id="KW-0812">Transmembrane</keyword>
<dbReference type="GO" id="GO:0004984">
    <property type="term" value="F:olfactory receptor activity"/>
    <property type="evidence" value="ECO:0007669"/>
    <property type="project" value="InterPro"/>
</dbReference>
<keyword evidence="7 11" id="KW-0297">G-protein coupled receptor</keyword>
<accession>A0A8J6GS97</accession>
<feature type="transmembrane region" description="Helical" evidence="12">
    <location>
        <begin position="60"/>
        <end position="81"/>
    </location>
</feature>
<organism evidence="14 16">
    <name type="scientific">Microtus ochrogaster</name>
    <name type="common">Prairie vole</name>
    <dbReference type="NCBI Taxonomy" id="79684"/>
    <lineage>
        <taxon>Eukaryota</taxon>
        <taxon>Metazoa</taxon>
        <taxon>Chordata</taxon>
        <taxon>Craniata</taxon>
        <taxon>Vertebrata</taxon>
        <taxon>Euteleostomi</taxon>
        <taxon>Mammalia</taxon>
        <taxon>Eutheria</taxon>
        <taxon>Euarchontoglires</taxon>
        <taxon>Glires</taxon>
        <taxon>Rodentia</taxon>
        <taxon>Myomorpha</taxon>
        <taxon>Muroidea</taxon>
        <taxon>Cricetidae</taxon>
        <taxon>Arvicolinae</taxon>
        <taxon>Microtus</taxon>
    </lineage>
</organism>
<feature type="transmembrane region" description="Helical" evidence="12">
    <location>
        <begin position="197"/>
        <end position="225"/>
    </location>
</feature>
<dbReference type="SUPFAM" id="SSF81321">
    <property type="entry name" value="Family A G protein-coupled receptor-like"/>
    <property type="match status" value="1"/>
</dbReference>
<evidence type="ECO:0000259" key="13">
    <source>
        <dbReference type="PROSITE" id="PS50262"/>
    </source>
</evidence>
<dbReference type="PRINTS" id="PR00237">
    <property type="entry name" value="GPCRRHODOPSN"/>
</dbReference>
<feature type="transmembrane region" description="Helical" evidence="12">
    <location>
        <begin position="237"/>
        <end position="260"/>
    </location>
</feature>
<name>A0A8J6GS97_MICOH</name>
<evidence type="ECO:0000256" key="4">
    <source>
        <dbReference type="ARBA" id="ARBA00022692"/>
    </source>
</evidence>
<evidence type="ECO:0000313" key="16">
    <source>
        <dbReference type="Proteomes" id="UP000710432"/>
    </source>
</evidence>
<protein>
    <recommendedName>
        <fullName evidence="12">Olfactory receptor</fullName>
    </recommendedName>
</protein>
<dbReference type="PROSITE" id="PS00237">
    <property type="entry name" value="G_PROTEIN_RECEP_F1_1"/>
    <property type="match status" value="1"/>
</dbReference>
<dbReference type="Proteomes" id="UP000710432">
    <property type="component" value="Unassembled WGS sequence"/>
</dbReference>
<evidence type="ECO:0000256" key="10">
    <source>
        <dbReference type="ARBA" id="ARBA00023224"/>
    </source>
</evidence>
<feature type="transmembrane region" description="Helical" evidence="12">
    <location>
        <begin position="272"/>
        <end position="292"/>
    </location>
</feature>